<evidence type="ECO:0000313" key="3">
    <source>
        <dbReference type="Proteomes" id="UP001292079"/>
    </source>
</evidence>
<sequence>MGHPDGASLNLQNVFIKFKACINGDSVLLPEYCEAYTEVSKLLMYFGNFFYFVTSDVKHKISELRALYAADTVNYKSVEQMVLYEEKQNEHLPVKKWRCTGCRTLLRLHRALLFVTDLMLEVCRSPKDEQLKDTARSVYDKTLAQYHPWPVKKAVGVAVCALPTREHLVQHIVQSQPPESGLLTQEQCINFLTSSTLPAMRAVYDYIQAVFEKHNMLNLP</sequence>
<dbReference type="GO" id="GO:0005829">
    <property type="term" value="C:cytosol"/>
    <property type="evidence" value="ECO:0007669"/>
    <property type="project" value="TreeGrafter"/>
</dbReference>
<evidence type="ECO:0000259" key="1">
    <source>
        <dbReference type="Pfam" id="PF08718"/>
    </source>
</evidence>
<dbReference type="InterPro" id="IPR036497">
    <property type="entry name" value="GLTP_sf"/>
</dbReference>
<dbReference type="SUPFAM" id="SSF110004">
    <property type="entry name" value="Glycolipid transfer protein, GLTP"/>
    <property type="match status" value="1"/>
</dbReference>
<dbReference type="PANTHER" id="PTHR10219:SF43">
    <property type="entry name" value="GLYCOLIPID TRANSFER PROTEIN DOMAIN-CONTAINING PROTEIN"/>
    <property type="match status" value="1"/>
</dbReference>
<dbReference type="InterPro" id="IPR014830">
    <property type="entry name" value="Glycolipid_transfer_prot_dom"/>
</dbReference>
<dbReference type="GO" id="GO:1902388">
    <property type="term" value="F:ceramide 1-phosphate transfer activity"/>
    <property type="evidence" value="ECO:0007669"/>
    <property type="project" value="TreeGrafter"/>
</dbReference>
<keyword evidence="3" id="KW-1185">Reference proteome</keyword>
<evidence type="ECO:0000313" key="2">
    <source>
        <dbReference type="EMBL" id="KAK4474516.1"/>
    </source>
</evidence>
<protein>
    <recommendedName>
        <fullName evidence="1">Glycolipid transfer protein domain-containing protein</fullName>
    </recommendedName>
</protein>
<feature type="domain" description="Glycolipid transfer protein" evidence="1">
    <location>
        <begin position="29"/>
        <end position="172"/>
    </location>
</feature>
<reference evidence="2" key="2">
    <citation type="journal article" date="2023" name="Infect Dis Poverty">
        <title>Chromosome-scale genome of the human blood fluke Schistosoma mekongi and its implications for public health.</title>
        <authorList>
            <person name="Zhou M."/>
            <person name="Xu L."/>
            <person name="Xu D."/>
            <person name="Chen W."/>
            <person name="Khan J."/>
            <person name="Hu Y."/>
            <person name="Huang H."/>
            <person name="Wei H."/>
            <person name="Zhang Y."/>
            <person name="Chusongsang P."/>
            <person name="Tanasarnprasert K."/>
            <person name="Hu X."/>
            <person name="Limpanont Y."/>
            <person name="Lv Z."/>
        </authorList>
    </citation>
    <scope>NUCLEOTIDE SEQUENCE</scope>
    <source>
        <strain evidence="2">LV_2022a</strain>
    </source>
</reference>
<organism evidence="2 3">
    <name type="scientific">Schistosoma mekongi</name>
    <name type="common">Parasitic worm</name>
    <dbReference type="NCBI Taxonomy" id="38744"/>
    <lineage>
        <taxon>Eukaryota</taxon>
        <taxon>Metazoa</taxon>
        <taxon>Spiralia</taxon>
        <taxon>Lophotrochozoa</taxon>
        <taxon>Platyhelminthes</taxon>
        <taxon>Trematoda</taxon>
        <taxon>Digenea</taxon>
        <taxon>Strigeidida</taxon>
        <taxon>Schistosomatoidea</taxon>
        <taxon>Schistosomatidae</taxon>
        <taxon>Schistosoma</taxon>
    </lineage>
</organism>
<dbReference type="Gene3D" id="1.10.3520.10">
    <property type="entry name" value="Glycolipid transfer protein"/>
    <property type="match status" value="1"/>
</dbReference>
<dbReference type="EMBL" id="JALJAT010000001">
    <property type="protein sequence ID" value="KAK4474516.1"/>
    <property type="molecule type" value="Genomic_DNA"/>
</dbReference>
<accession>A0AAE1ZHS2</accession>
<gene>
    <name evidence="2" type="ORF">MN116_001663</name>
</gene>
<dbReference type="AlphaFoldDB" id="A0AAE1ZHS2"/>
<dbReference type="Proteomes" id="UP001292079">
    <property type="component" value="Unassembled WGS sequence"/>
</dbReference>
<proteinExistence type="predicted"/>
<dbReference type="Pfam" id="PF08718">
    <property type="entry name" value="GLTP"/>
    <property type="match status" value="1"/>
</dbReference>
<dbReference type="PANTHER" id="PTHR10219">
    <property type="entry name" value="GLYCOLIPID TRANSFER PROTEIN-RELATED"/>
    <property type="match status" value="1"/>
</dbReference>
<dbReference type="GO" id="GO:1902387">
    <property type="term" value="F:ceramide 1-phosphate binding"/>
    <property type="evidence" value="ECO:0007669"/>
    <property type="project" value="TreeGrafter"/>
</dbReference>
<name>A0AAE1ZHS2_SCHME</name>
<dbReference type="GO" id="GO:0016020">
    <property type="term" value="C:membrane"/>
    <property type="evidence" value="ECO:0007669"/>
    <property type="project" value="TreeGrafter"/>
</dbReference>
<comment type="caution">
    <text evidence="2">The sequence shown here is derived from an EMBL/GenBank/DDBJ whole genome shotgun (WGS) entry which is preliminary data.</text>
</comment>
<reference evidence="2" key="1">
    <citation type="submission" date="2022-04" db="EMBL/GenBank/DDBJ databases">
        <authorList>
            <person name="Xu L."/>
            <person name="Lv Z."/>
        </authorList>
    </citation>
    <scope>NUCLEOTIDE SEQUENCE</scope>
    <source>
        <strain evidence="2">LV_2022a</strain>
    </source>
</reference>